<accession>A0A9P7SQW3</accession>
<dbReference type="EMBL" id="SRPS01000114">
    <property type="protein sequence ID" value="KAG5967833.1"/>
    <property type="molecule type" value="Genomic_DNA"/>
</dbReference>
<name>A0A9P7SQW3_9HYPO</name>
<sequence length="57" mass="6756">MAWIDDDKRQKRVEDVSAQKEHADNNYSFQHRGLPEMWRRAEVSLAAAELEYAHDLQ</sequence>
<dbReference type="AlphaFoldDB" id="A0A9P7SQW3"/>
<comment type="caution">
    <text evidence="2">The sequence shown here is derived from an EMBL/GenBank/DDBJ whole genome shotgun (WGS) entry which is preliminary data.</text>
</comment>
<evidence type="ECO:0000256" key="1">
    <source>
        <dbReference type="SAM" id="MobiDB-lite"/>
    </source>
</evidence>
<protein>
    <submittedName>
        <fullName evidence="2">Uncharacterized protein</fullName>
    </submittedName>
</protein>
<gene>
    <name evidence="2" type="ORF">E4U56_000653</name>
</gene>
<reference evidence="2" key="1">
    <citation type="journal article" date="2020" name="bioRxiv">
        <title>Whole genome comparisons of ergot fungi reveals the divergence and evolution of species within the genus Claviceps are the result of varying mechanisms driving genome evolution and host range expansion.</title>
        <authorList>
            <person name="Wyka S.A."/>
            <person name="Mondo S.J."/>
            <person name="Liu M."/>
            <person name="Dettman J."/>
            <person name="Nalam V."/>
            <person name="Broders K.D."/>
        </authorList>
    </citation>
    <scope>NUCLEOTIDE SEQUENCE</scope>
    <source>
        <strain evidence="2">CCC 1102</strain>
    </source>
</reference>
<organism evidence="2 3">
    <name type="scientific">Claviceps arundinis</name>
    <dbReference type="NCBI Taxonomy" id="1623583"/>
    <lineage>
        <taxon>Eukaryota</taxon>
        <taxon>Fungi</taxon>
        <taxon>Dikarya</taxon>
        <taxon>Ascomycota</taxon>
        <taxon>Pezizomycotina</taxon>
        <taxon>Sordariomycetes</taxon>
        <taxon>Hypocreomycetidae</taxon>
        <taxon>Hypocreales</taxon>
        <taxon>Clavicipitaceae</taxon>
        <taxon>Claviceps</taxon>
    </lineage>
</organism>
<evidence type="ECO:0000313" key="2">
    <source>
        <dbReference type="EMBL" id="KAG5967833.1"/>
    </source>
</evidence>
<evidence type="ECO:0000313" key="3">
    <source>
        <dbReference type="Proteomes" id="UP000784919"/>
    </source>
</evidence>
<feature type="region of interest" description="Disordered" evidence="1">
    <location>
        <begin position="1"/>
        <end position="20"/>
    </location>
</feature>
<proteinExistence type="predicted"/>
<dbReference type="Proteomes" id="UP000784919">
    <property type="component" value="Unassembled WGS sequence"/>
</dbReference>